<accession>A0A9D1V085</accession>
<sequence length="249" mass="28245">MQEKNIGNLSELLSIIGRNFSILEEEIDVNVQKDFLIMAEKIKQKPRFAALQQKFLHDPAPLFDENVPDEQKKQILIALASIAEPAAYRTLELFAGLDTPLKPWGVIALQQSRILLRTSLLDNPGIFISSGLGGQGELMRFFVVLFYNCDCGVEPYQKDLIQKETERAIGKAGGKIENIEFKSLYASLLILMPLDVELPKVLSEIVEECNQYGNFLYDKPVLTNVKKLSDEEIVEFVRKQVLSKRQDRT</sequence>
<name>A0A9D1V085_9BACT</name>
<dbReference type="AlphaFoldDB" id="A0A9D1V085"/>
<organism evidence="1 2">
    <name type="scientific">Candidatus Odoribacter faecigallinarum</name>
    <dbReference type="NCBI Taxonomy" id="2838706"/>
    <lineage>
        <taxon>Bacteria</taxon>
        <taxon>Pseudomonadati</taxon>
        <taxon>Bacteroidota</taxon>
        <taxon>Bacteroidia</taxon>
        <taxon>Bacteroidales</taxon>
        <taxon>Odoribacteraceae</taxon>
        <taxon>Odoribacter</taxon>
    </lineage>
</organism>
<reference evidence="1" key="2">
    <citation type="submission" date="2021-04" db="EMBL/GenBank/DDBJ databases">
        <authorList>
            <person name="Gilroy R."/>
        </authorList>
    </citation>
    <scope>NUCLEOTIDE SEQUENCE</scope>
    <source>
        <strain evidence="1">23274</strain>
    </source>
</reference>
<evidence type="ECO:0000313" key="1">
    <source>
        <dbReference type="EMBL" id="HIX03705.1"/>
    </source>
</evidence>
<reference evidence="1" key="1">
    <citation type="journal article" date="2021" name="PeerJ">
        <title>Extensive microbial diversity within the chicken gut microbiome revealed by metagenomics and culture.</title>
        <authorList>
            <person name="Gilroy R."/>
            <person name="Ravi A."/>
            <person name="Getino M."/>
            <person name="Pursley I."/>
            <person name="Horton D.L."/>
            <person name="Alikhan N.F."/>
            <person name="Baker D."/>
            <person name="Gharbi K."/>
            <person name="Hall N."/>
            <person name="Watson M."/>
            <person name="Adriaenssens E.M."/>
            <person name="Foster-Nyarko E."/>
            <person name="Jarju S."/>
            <person name="Secka A."/>
            <person name="Antonio M."/>
            <person name="Oren A."/>
            <person name="Chaudhuri R.R."/>
            <person name="La Ragione R."/>
            <person name="Hildebrand F."/>
            <person name="Pallen M.J."/>
        </authorList>
    </citation>
    <scope>NUCLEOTIDE SEQUENCE</scope>
    <source>
        <strain evidence="1">23274</strain>
    </source>
</reference>
<comment type="caution">
    <text evidence="1">The sequence shown here is derived from an EMBL/GenBank/DDBJ whole genome shotgun (WGS) entry which is preliminary data.</text>
</comment>
<proteinExistence type="predicted"/>
<dbReference type="Proteomes" id="UP000824202">
    <property type="component" value="Unassembled WGS sequence"/>
</dbReference>
<evidence type="ECO:0000313" key="2">
    <source>
        <dbReference type="Proteomes" id="UP000824202"/>
    </source>
</evidence>
<gene>
    <name evidence="1" type="ORF">H9863_06270</name>
</gene>
<protein>
    <submittedName>
        <fullName evidence="1">Uncharacterized protein</fullName>
    </submittedName>
</protein>
<dbReference type="EMBL" id="DXFT01000121">
    <property type="protein sequence ID" value="HIX03705.1"/>
    <property type="molecule type" value="Genomic_DNA"/>
</dbReference>